<proteinExistence type="predicted"/>
<dbReference type="GO" id="GO:0008757">
    <property type="term" value="F:S-adenosylmethionine-dependent methyltransferase activity"/>
    <property type="evidence" value="ECO:0007669"/>
    <property type="project" value="UniProtKB-ARBA"/>
</dbReference>
<gene>
    <name evidence="1" type="ORF">LACBIDRAFT_297208</name>
</gene>
<sequence>MFVQNPNFPDNLDIRPSILNGVVRQGKDSERVFGVEAQEDAIRLYGIAGRVWEAAYALSAYVSPPSDWNFEPPFVSDAARIHSLTMIELGSGSGLVASGIIKTLEPRDLFIATDLPEVCPLLYQNICSVTDGNGVGVIRPLSWGNVEHVNALKTEFFSDSARGGPTHIICSDLVYFPELLAPLLRTLLSLSSLRPCTGNAMEIIFSYKIRSLAKESLFWSALGLWFKFEPVIVMRDGEEWRRFGSDSEDPTFIFVASRRANSYTWLVPDDDNDLLHGVGAHGTASRKGDETFESLLLMSLDEGEVFP</sequence>
<dbReference type="Gene3D" id="3.40.50.150">
    <property type="entry name" value="Vaccinia Virus protein VP39"/>
    <property type="match status" value="1"/>
</dbReference>
<dbReference type="OrthoDB" id="413520at2759"/>
<dbReference type="AlphaFoldDB" id="B0DA92"/>
<dbReference type="HOGENOM" id="CLU_039535_0_0_1"/>
<dbReference type="PANTHER" id="PTHR14614">
    <property type="entry name" value="HEPATOCELLULAR CARCINOMA-ASSOCIATED ANTIGEN"/>
    <property type="match status" value="1"/>
</dbReference>
<dbReference type="PANTHER" id="PTHR14614:SF161">
    <property type="match status" value="1"/>
</dbReference>
<evidence type="ECO:0000313" key="1">
    <source>
        <dbReference type="EMBL" id="EDR08487.1"/>
    </source>
</evidence>
<organism evidence="2">
    <name type="scientific">Laccaria bicolor (strain S238N-H82 / ATCC MYA-4686)</name>
    <name type="common">Bicoloured deceiver</name>
    <name type="synonym">Laccaria laccata var. bicolor</name>
    <dbReference type="NCBI Taxonomy" id="486041"/>
    <lineage>
        <taxon>Eukaryota</taxon>
        <taxon>Fungi</taxon>
        <taxon>Dikarya</taxon>
        <taxon>Basidiomycota</taxon>
        <taxon>Agaricomycotina</taxon>
        <taxon>Agaricomycetes</taxon>
        <taxon>Agaricomycetidae</taxon>
        <taxon>Agaricales</taxon>
        <taxon>Agaricineae</taxon>
        <taxon>Hydnangiaceae</taxon>
        <taxon>Laccaria</taxon>
    </lineage>
</organism>
<dbReference type="RefSeq" id="XP_001880712.1">
    <property type="nucleotide sequence ID" value="XM_001880677.1"/>
</dbReference>
<dbReference type="KEGG" id="lbc:LACBIDRAFT_297208"/>
<dbReference type="GeneID" id="6076529"/>
<dbReference type="STRING" id="486041.B0DA92"/>
<dbReference type="Pfam" id="PF10294">
    <property type="entry name" value="Methyltransf_16"/>
    <property type="match status" value="1"/>
</dbReference>
<dbReference type="InParanoid" id="B0DA92"/>
<dbReference type="InterPro" id="IPR029063">
    <property type="entry name" value="SAM-dependent_MTases_sf"/>
</dbReference>
<name>B0DA92_LACBS</name>
<dbReference type="GO" id="GO:0005829">
    <property type="term" value="C:cytosol"/>
    <property type="evidence" value="ECO:0007669"/>
    <property type="project" value="TreeGrafter"/>
</dbReference>
<dbReference type="Proteomes" id="UP000001194">
    <property type="component" value="Unassembled WGS sequence"/>
</dbReference>
<dbReference type="EMBL" id="DS547101">
    <property type="protein sequence ID" value="EDR08487.1"/>
    <property type="molecule type" value="Genomic_DNA"/>
</dbReference>
<accession>B0DA92</accession>
<reference evidence="1 2" key="1">
    <citation type="journal article" date="2008" name="Nature">
        <title>The genome of Laccaria bicolor provides insights into mycorrhizal symbiosis.</title>
        <authorList>
            <person name="Martin F."/>
            <person name="Aerts A."/>
            <person name="Ahren D."/>
            <person name="Brun A."/>
            <person name="Danchin E.G.J."/>
            <person name="Duchaussoy F."/>
            <person name="Gibon J."/>
            <person name="Kohler A."/>
            <person name="Lindquist E."/>
            <person name="Pereda V."/>
            <person name="Salamov A."/>
            <person name="Shapiro H.J."/>
            <person name="Wuyts J."/>
            <person name="Blaudez D."/>
            <person name="Buee M."/>
            <person name="Brokstein P."/>
            <person name="Canbaeck B."/>
            <person name="Cohen D."/>
            <person name="Courty P.E."/>
            <person name="Coutinho P.M."/>
            <person name="Delaruelle C."/>
            <person name="Detter J.C."/>
            <person name="Deveau A."/>
            <person name="DiFazio S."/>
            <person name="Duplessis S."/>
            <person name="Fraissinet-Tachet L."/>
            <person name="Lucic E."/>
            <person name="Frey-Klett P."/>
            <person name="Fourrey C."/>
            <person name="Feussner I."/>
            <person name="Gay G."/>
            <person name="Grimwood J."/>
            <person name="Hoegger P.J."/>
            <person name="Jain P."/>
            <person name="Kilaru S."/>
            <person name="Labbe J."/>
            <person name="Lin Y.C."/>
            <person name="Legue V."/>
            <person name="Le Tacon F."/>
            <person name="Marmeisse R."/>
            <person name="Melayah D."/>
            <person name="Montanini B."/>
            <person name="Muratet M."/>
            <person name="Nehls U."/>
            <person name="Niculita-Hirzel H."/>
            <person name="Oudot-Le Secq M.P."/>
            <person name="Peter M."/>
            <person name="Quesneville H."/>
            <person name="Rajashekar B."/>
            <person name="Reich M."/>
            <person name="Rouhier N."/>
            <person name="Schmutz J."/>
            <person name="Yin T."/>
            <person name="Chalot M."/>
            <person name="Henrissat B."/>
            <person name="Kuees U."/>
            <person name="Lucas S."/>
            <person name="Van de Peer Y."/>
            <person name="Podila G.K."/>
            <person name="Polle A."/>
            <person name="Pukkila P.J."/>
            <person name="Richardson P.M."/>
            <person name="Rouze P."/>
            <person name="Sanders I.R."/>
            <person name="Stajich J.E."/>
            <person name="Tunlid A."/>
            <person name="Tuskan G."/>
            <person name="Grigoriev I.V."/>
        </authorList>
    </citation>
    <scope>NUCLEOTIDE SEQUENCE [LARGE SCALE GENOMIC DNA]</scope>
    <source>
        <strain evidence="2">S238N-H82 / ATCC MYA-4686</strain>
    </source>
</reference>
<protein>
    <submittedName>
        <fullName evidence="1">Predicted protein</fullName>
    </submittedName>
</protein>
<dbReference type="GO" id="GO:0032991">
    <property type="term" value="C:protein-containing complex"/>
    <property type="evidence" value="ECO:0007669"/>
    <property type="project" value="TreeGrafter"/>
</dbReference>
<keyword evidence="2" id="KW-1185">Reference proteome</keyword>
<evidence type="ECO:0000313" key="2">
    <source>
        <dbReference type="Proteomes" id="UP000001194"/>
    </source>
</evidence>
<dbReference type="InterPro" id="IPR019410">
    <property type="entry name" value="Methyltransf_16"/>
</dbReference>